<comment type="caution">
    <text evidence="1">The sequence shown here is derived from an EMBL/GenBank/DDBJ whole genome shotgun (WGS) entry which is preliminary data.</text>
</comment>
<accession>A0A562J1V2</accession>
<dbReference type="EMBL" id="VLKI01000041">
    <property type="protein sequence ID" value="TWH77097.1"/>
    <property type="molecule type" value="Genomic_DNA"/>
</dbReference>
<dbReference type="InterPro" id="IPR012337">
    <property type="entry name" value="RNaseH-like_sf"/>
</dbReference>
<evidence type="ECO:0008006" key="3">
    <source>
        <dbReference type="Google" id="ProtNLM"/>
    </source>
</evidence>
<dbReference type="PANTHER" id="PTHR46889:SF4">
    <property type="entry name" value="TRANSPOSASE INSO FOR INSERTION SEQUENCE ELEMENT IS911B-RELATED"/>
    <property type="match status" value="1"/>
</dbReference>
<sequence length="88" mass="10474">MKENGLVSKYTVAQFKRHDDKCNESKVENELNRKFDQQKELTVVSDLTYVRVENRWHYICLFVDLYNREIIGHSADPHKDAELVYQAL</sequence>
<reference evidence="1 2" key="1">
    <citation type="journal article" date="2015" name="Stand. Genomic Sci.">
        <title>Genomic Encyclopedia of Bacterial and Archaeal Type Strains, Phase III: the genomes of soil and plant-associated and newly described type strains.</title>
        <authorList>
            <person name="Whitman W.B."/>
            <person name="Woyke T."/>
            <person name="Klenk H.P."/>
            <person name="Zhou Y."/>
            <person name="Lilburn T.G."/>
            <person name="Beck B.J."/>
            <person name="De Vos P."/>
            <person name="Vandamme P."/>
            <person name="Eisen J.A."/>
            <person name="Garrity G."/>
            <person name="Hugenholtz P."/>
            <person name="Kyrpides N.C."/>
        </authorList>
    </citation>
    <scope>NUCLEOTIDE SEQUENCE [LARGE SCALE GENOMIC DNA]</scope>
    <source>
        <strain evidence="1 2">CGMCC 1.10115</strain>
    </source>
</reference>
<dbReference type="InterPro" id="IPR050900">
    <property type="entry name" value="Transposase_IS3/IS150/IS904"/>
</dbReference>
<dbReference type="AlphaFoldDB" id="A0A562J1V2"/>
<proteinExistence type="predicted"/>
<keyword evidence="2" id="KW-1185">Reference proteome</keyword>
<dbReference type="Proteomes" id="UP000318667">
    <property type="component" value="Unassembled WGS sequence"/>
</dbReference>
<organism evidence="1 2">
    <name type="scientific">Cytobacillus oceanisediminis</name>
    <dbReference type="NCBI Taxonomy" id="665099"/>
    <lineage>
        <taxon>Bacteria</taxon>
        <taxon>Bacillati</taxon>
        <taxon>Bacillota</taxon>
        <taxon>Bacilli</taxon>
        <taxon>Bacillales</taxon>
        <taxon>Bacillaceae</taxon>
        <taxon>Cytobacillus</taxon>
    </lineage>
</organism>
<gene>
    <name evidence="1" type="ORF">IQ19_05645</name>
</gene>
<dbReference type="SUPFAM" id="SSF53098">
    <property type="entry name" value="Ribonuclease H-like"/>
    <property type="match status" value="1"/>
</dbReference>
<evidence type="ECO:0000313" key="1">
    <source>
        <dbReference type="EMBL" id="TWH77097.1"/>
    </source>
</evidence>
<name>A0A562J1V2_9BACI</name>
<evidence type="ECO:0000313" key="2">
    <source>
        <dbReference type="Proteomes" id="UP000318667"/>
    </source>
</evidence>
<protein>
    <recommendedName>
        <fullName evidence="3">Integrase-like protein</fullName>
    </recommendedName>
</protein>
<dbReference type="PANTHER" id="PTHR46889">
    <property type="entry name" value="TRANSPOSASE INSF FOR INSERTION SEQUENCE IS3B-RELATED"/>
    <property type="match status" value="1"/>
</dbReference>